<feature type="domain" description="HD-GYP" evidence="2">
    <location>
        <begin position="745"/>
        <end position="954"/>
    </location>
</feature>
<dbReference type="SUPFAM" id="SSF55781">
    <property type="entry name" value="GAF domain-like"/>
    <property type="match status" value="1"/>
</dbReference>
<accession>A0A917Z609</accession>
<evidence type="ECO:0000313" key="3">
    <source>
        <dbReference type="EMBL" id="GGO75736.1"/>
    </source>
</evidence>
<reference evidence="3 4" key="1">
    <citation type="journal article" date="2014" name="Int. J. Syst. Evol. Microbiol.">
        <title>Complete genome sequence of Corynebacterium casei LMG S-19264T (=DSM 44701T), isolated from a smear-ripened cheese.</title>
        <authorList>
            <consortium name="US DOE Joint Genome Institute (JGI-PGF)"/>
            <person name="Walter F."/>
            <person name="Albersmeier A."/>
            <person name="Kalinowski J."/>
            <person name="Ruckert C."/>
        </authorList>
    </citation>
    <scope>NUCLEOTIDE SEQUENCE [LARGE SCALE GENOMIC DNA]</scope>
    <source>
        <strain evidence="3 4">CGMCC 1.7286</strain>
    </source>
</reference>
<dbReference type="Gene3D" id="1.10.3210.10">
    <property type="entry name" value="Hypothetical protein af1432"/>
    <property type="match status" value="2"/>
</dbReference>
<dbReference type="Pfam" id="PF13487">
    <property type="entry name" value="HD_5"/>
    <property type="match status" value="1"/>
</dbReference>
<evidence type="ECO:0000259" key="1">
    <source>
        <dbReference type="PROSITE" id="PS50885"/>
    </source>
</evidence>
<dbReference type="InterPro" id="IPR003607">
    <property type="entry name" value="HD/PDEase_dom"/>
</dbReference>
<gene>
    <name evidence="3" type="ORF">GCM10011348_01240</name>
</gene>
<dbReference type="Gene3D" id="6.10.340.10">
    <property type="match status" value="1"/>
</dbReference>
<dbReference type="PANTHER" id="PTHR45228">
    <property type="entry name" value="CYCLIC DI-GMP PHOSPHODIESTERASE TM_0186-RELATED"/>
    <property type="match status" value="1"/>
</dbReference>
<proteinExistence type="predicted"/>
<evidence type="ECO:0000259" key="2">
    <source>
        <dbReference type="PROSITE" id="PS51832"/>
    </source>
</evidence>
<evidence type="ECO:0000313" key="4">
    <source>
        <dbReference type="Proteomes" id="UP000599578"/>
    </source>
</evidence>
<dbReference type="PROSITE" id="PS51832">
    <property type="entry name" value="HD_GYP"/>
    <property type="match status" value="1"/>
</dbReference>
<dbReference type="PANTHER" id="PTHR45228:SF5">
    <property type="entry name" value="CYCLIC DI-GMP PHOSPHODIESTERASE VC_1348-RELATED"/>
    <property type="match status" value="1"/>
</dbReference>
<dbReference type="Gene3D" id="3.30.450.20">
    <property type="entry name" value="PAS domain"/>
    <property type="match status" value="2"/>
</dbReference>
<dbReference type="RefSeq" id="WP_188857330.1">
    <property type="nucleotide sequence ID" value="NZ_BMLT01000001.1"/>
</dbReference>
<dbReference type="EMBL" id="BMLT01000001">
    <property type="protein sequence ID" value="GGO75736.1"/>
    <property type="molecule type" value="Genomic_DNA"/>
</dbReference>
<dbReference type="InterPro" id="IPR003018">
    <property type="entry name" value="GAF"/>
</dbReference>
<sequence length="975" mass="110123">MAHRRRIPLHLQITALFALLIIALGATLSWYNYRKSSAMALSASEKLFQRYGNEISLDFLRTYQPIVQTVNMLTLDAVASAWSLDERLAQLPLLAKALELRPQVIGLHLGYENGDVFTVRPLDSPDMRRTFNAPDDARLMAVNTQLDDLGRRAVERFFFDRRLQPIRRESAGFSDEDPRAQPWYRGAIASDGHLSTAPYFFDRVRRVGITLSSRTPDRTAVVAADVALDSLSQTISSIDISPNSEVVLLDQHFNALAYRDPGKLVLLHDDEVVEVARLDTLGSRVLVAASREVEAGRRAFALEVDGQRWRGQLYRLAPAKGITLELLTLTPERELLGEALQMRSQSSLITAAILILALPLSWLLARQISRPLRQLASEARRIRRFRFTEPRPMRSKIREIDDLEASMSLMRDTLKRFLGLLQSMSEETEFKPLIELITDETMNVSQAAGAAIYLVSEDEKQLQPVSLKVAGNAVSPALLESCNLDSGNPLGRCLQQQQSLQQAVGPDGAHPMRALLDALSLPSFSVISLPLKNRKGEPVGVLCLLYADTDRRPVSDRLAFIETLSGFASITLESRQLIRMEKALLEAFIELIAGAIDAKSPHTAGHCQRVPELTRMLAQAACDSQAPPFRDFHLSREEWEELHIASWLHDCGKVTTPEYVVDKATKLETLYDRIHEIRTRFEVLKRDAEIRYLRAVMAGGEEAELRQALEREWRTLDEEYAFVAQCNLGSERMAEADQDRLQRIAGRTWMRTLDERLGVSWEERQRQADRSGRLPVEEKLLADKPVHIIPREEADRIEPDNPWGFRLDTPEHLYNRGELYNLQIPAGTLTPEERYKINDHIVQTIIMLEKLPYPRHLRRVPEIAGGHHERMDGQGYPKRLHGEQMSLSARMMAIADVFEALTASDRPYKTPKPLSEALGIMFGMGRRGHLDPQLLRLFVESGVCLDYARRFLAPSQVDAFDLAQLLTSEAASVDS</sequence>
<dbReference type="Proteomes" id="UP000599578">
    <property type="component" value="Unassembled WGS sequence"/>
</dbReference>
<dbReference type="GO" id="GO:0008081">
    <property type="term" value="F:phosphoric diester hydrolase activity"/>
    <property type="evidence" value="ECO:0007669"/>
    <property type="project" value="UniProtKB-ARBA"/>
</dbReference>
<feature type="domain" description="HAMP" evidence="1">
    <location>
        <begin position="366"/>
        <end position="419"/>
    </location>
</feature>
<dbReference type="AlphaFoldDB" id="A0A917Z609"/>
<dbReference type="InterPro" id="IPR029016">
    <property type="entry name" value="GAF-like_dom_sf"/>
</dbReference>
<dbReference type="GO" id="GO:0007165">
    <property type="term" value="P:signal transduction"/>
    <property type="evidence" value="ECO:0007669"/>
    <property type="project" value="InterPro"/>
</dbReference>
<protein>
    <submittedName>
        <fullName evidence="3">Phosphodiesterase</fullName>
    </submittedName>
</protein>
<dbReference type="PROSITE" id="PS50885">
    <property type="entry name" value="HAMP"/>
    <property type="match status" value="1"/>
</dbReference>
<keyword evidence="4" id="KW-1185">Reference proteome</keyword>
<dbReference type="Gene3D" id="3.30.450.40">
    <property type="match status" value="1"/>
</dbReference>
<organism evidence="3 4">
    <name type="scientific">Marinobacterium nitratireducens</name>
    <dbReference type="NCBI Taxonomy" id="518897"/>
    <lineage>
        <taxon>Bacteria</taxon>
        <taxon>Pseudomonadati</taxon>
        <taxon>Pseudomonadota</taxon>
        <taxon>Gammaproteobacteria</taxon>
        <taxon>Oceanospirillales</taxon>
        <taxon>Oceanospirillaceae</taxon>
        <taxon>Marinobacterium</taxon>
    </lineage>
</organism>
<name>A0A917Z609_9GAMM</name>
<comment type="caution">
    <text evidence="3">The sequence shown here is derived from an EMBL/GenBank/DDBJ whole genome shotgun (WGS) entry which is preliminary data.</text>
</comment>
<dbReference type="SMART" id="SM00471">
    <property type="entry name" value="HDc"/>
    <property type="match status" value="1"/>
</dbReference>
<dbReference type="SMART" id="SM00065">
    <property type="entry name" value="GAF"/>
    <property type="match status" value="1"/>
</dbReference>
<dbReference type="InterPro" id="IPR003660">
    <property type="entry name" value="HAMP_dom"/>
</dbReference>
<dbReference type="SUPFAM" id="SSF109604">
    <property type="entry name" value="HD-domain/PDEase-like"/>
    <property type="match status" value="2"/>
</dbReference>
<dbReference type="CDD" id="cd00077">
    <property type="entry name" value="HDc"/>
    <property type="match status" value="1"/>
</dbReference>
<dbReference type="GO" id="GO:0016020">
    <property type="term" value="C:membrane"/>
    <property type="evidence" value="ECO:0007669"/>
    <property type="project" value="InterPro"/>
</dbReference>
<dbReference type="InterPro" id="IPR037522">
    <property type="entry name" value="HD_GYP_dom"/>
</dbReference>
<dbReference type="InterPro" id="IPR052020">
    <property type="entry name" value="Cyclic_di-GMP/3'3'-cGAMP_PDE"/>
</dbReference>